<gene>
    <name evidence="3" type="ORF">ABA31_13670</name>
</gene>
<feature type="transmembrane region" description="Helical" evidence="2">
    <location>
        <begin position="48"/>
        <end position="68"/>
    </location>
</feature>
<keyword evidence="2" id="KW-0472">Membrane</keyword>
<dbReference type="RefSeq" id="WP_146793912.1">
    <property type="nucleotide sequence ID" value="NZ_BJUU01000006.1"/>
</dbReference>
<keyword evidence="2" id="KW-0812">Transmembrane</keyword>
<feature type="transmembrane region" description="Helical" evidence="2">
    <location>
        <begin position="259"/>
        <end position="281"/>
    </location>
</feature>
<dbReference type="Proteomes" id="UP000321749">
    <property type="component" value="Unassembled WGS sequence"/>
</dbReference>
<keyword evidence="2" id="KW-1133">Transmembrane helix</keyword>
<dbReference type="AlphaFoldDB" id="A0AA87RBY8"/>
<feature type="transmembrane region" description="Helical" evidence="2">
    <location>
        <begin position="89"/>
        <end position="106"/>
    </location>
</feature>
<comment type="caution">
    <text evidence="3">The sequence shown here is derived from an EMBL/GenBank/DDBJ whole genome shotgun (WGS) entry which is preliminary data.</text>
</comment>
<evidence type="ECO:0008006" key="5">
    <source>
        <dbReference type="Google" id="ProtNLM"/>
    </source>
</evidence>
<evidence type="ECO:0000313" key="3">
    <source>
        <dbReference type="EMBL" id="GEK80016.1"/>
    </source>
</evidence>
<feature type="transmembrane region" description="Helical" evidence="2">
    <location>
        <begin position="126"/>
        <end position="143"/>
    </location>
</feature>
<feature type="transmembrane region" description="Helical" evidence="2">
    <location>
        <begin position="288"/>
        <end position="309"/>
    </location>
</feature>
<feature type="transmembrane region" description="Helical" evidence="2">
    <location>
        <begin position="193"/>
        <end position="213"/>
    </location>
</feature>
<dbReference type="EMBL" id="BJUU01000006">
    <property type="protein sequence ID" value="GEK80016.1"/>
    <property type="molecule type" value="Genomic_DNA"/>
</dbReference>
<feature type="transmembrane region" description="Helical" evidence="2">
    <location>
        <begin position="15"/>
        <end position="36"/>
    </location>
</feature>
<protein>
    <recommendedName>
        <fullName evidence="5">DUF998 domain-containing protein</fullName>
    </recommendedName>
</protein>
<feature type="transmembrane region" description="Helical" evidence="2">
    <location>
        <begin position="234"/>
        <end position="253"/>
    </location>
</feature>
<feature type="transmembrane region" description="Helical" evidence="2">
    <location>
        <begin position="155"/>
        <end position="173"/>
    </location>
</feature>
<feature type="compositionally biased region" description="Low complexity" evidence="1">
    <location>
        <begin position="352"/>
        <end position="364"/>
    </location>
</feature>
<proteinExistence type="predicted"/>
<accession>A0AA87RBY8</accession>
<evidence type="ECO:0000313" key="4">
    <source>
        <dbReference type="Proteomes" id="UP000321749"/>
    </source>
</evidence>
<feature type="compositionally biased region" description="Gly residues" evidence="1">
    <location>
        <begin position="365"/>
        <end position="374"/>
    </location>
</feature>
<reference evidence="3 4" key="1">
    <citation type="submission" date="2019-07" db="EMBL/GenBank/DDBJ databases">
        <title>Whole genome shotgun sequence of Agrococcus baldri NBRC 103055.</title>
        <authorList>
            <person name="Hosoyama A."/>
            <person name="Uohara A."/>
            <person name="Ohji S."/>
            <person name="Ichikawa N."/>
        </authorList>
    </citation>
    <scope>NUCLEOTIDE SEQUENCE [LARGE SCALE GENOMIC DNA]</scope>
    <source>
        <strain evidence="3 4">NBRC 103055</strain>
    </source>
</reference>
<evidence type="ECO:0000256" key="2">
    <source>
        <dbReference type="SAM" id="Phobius"/>
    </source>
</evidence>
<evidence type="ECO:0000256" key="1">
    <source>
        <dbReference type="SAM" id="MobiDB-lite"/>
    </source>
</evidence>
<sequence length="374" mass="37511">MTDERPTGTRARLELHAVVAAGVAGAAAFGVALLLLHGGTHPIGGDGSVARVAAFTTGAAAAVSFTVAHLRSDAPLPALSRHLQATLRVTATLAIALVTFGLGYLAATSAGEIFQAGFVGLELDAFGGALACAIASGAAAYLAHPLGDDVSTASLGVLVPTFLVVGVLFSMLTASDPDWWQLHFSELGAGGGISGFAFNMTLVLSGLLVATMGTYVRADLARATGQQGHGARGVGLLLAAIGGCMVLTGLVRVDVAEWLHIGFASGMVVVFAALCVGLPWLAPRLPRAIHLVSIAMVVGTLVALVLWVPVGYYNFTGFEFAACGLIFVWLSVFVRGVVAATADRADAAAGHADTAGPAGAPGSTSGAGDGKVVA</sequence>
<name>A0AA87RBY8_9MICO</name>
<dbReference type="Pfam" id="PF06197">
    <property type="entry name" value="DUF998"/>
    <property type="match status" value="1"/>
</dbReference>
<feature type="region of interest" description="Disordered" evidence="1">
    <location>
        <begin position="352"/>
        <end position="374"/>
    </location>
</feature>
<organism evidence="3 4">
    <name type="scientific">Agrococcus baldri</name>
    <dbReference type="NCBI Taxonomy" id="153730"/>
    <lineage>
        <taxon>Bacteria</taxon>
        <taxon>Bacillati</taxon>
        <taxon>Actinomycetota</taxon>
        <taxon>Actinomycetes</taxon>
        <taxon>Micrococcales</taxon>
        <taxon>Microbacteriaceae</taxon>
        <taxon>Agrococcus</taxon>
    </lineage>
</organism>
<feature type="transmembrane region" description="Helical" evidence="2">
    <location>
        <begin position="315"/>
        <end position="334"/>
    </location>
</feature>
<dbReference type="InterPro" id="IPR009339">
    <property type="entry name" value="DUF998"/>
</dbReference>
<keyword evidence="4" id="KW-1185">Reference proteome</keyword>